<dbReference type="Pfam" id="PF07715">
    <property type="entry name" value="Plug"/>
    <property type="match status" value="1"/>
</dbReference>
<organism evidence="16 17">
    <name type="scientific">Qipengyuania algicida</name>
    <dbReference type="NCBI Taxonomy" id="1836209"/>
    <lineage>
        <taxon>Bacteria</taxon>
        <taxon>Pseudomonadati</taxon>
        <taxon>Pseudomonadota</taxon>
        <taxon>Alphaproteobacteria</taxon>
        <taxon>Sphingomonadales</taxon>
        <taxon>Erythrobacteraceae</taxon>
        <taxon>Qipengyuania</taxon>
    </lineage>
</organism>
<sequence length="716" mass="77572">MWSTAALAEDVTTASATGSGGQTAQGSQGSAQASSQDAAPVEIVVTARKRKETLLDVPIAVTAISGDTIERRGLTSVKDVAQLTPGLSINSDAAGRAFISIRGVGVTLVDTVQPGVGIFLDGIYEPNTSYINNPLTDVERIEVLRGPQGTLYGKNTLGGAINVITRQPGNDFEGKVLASYAGPDNAWYAGGSLSGPIVTDVLQARIAYMHRQQDGFIPNTNLGIDANPLNTDSVNGTIRFEPVDRVVLTVNGYYDHVVGGTTPYSFVTGPTDYERNVTLNTTNYQYYKYKRANAKLEMPIDSMATNITLIAAYDERDTDTPQGDLDFSSIDIARNSGTDLLKTKSVEFRADTTLTQTLSTILGAFYSNETRHNDTTTVLFPGVLDITNRQISDTTNDTWAVFGNVFWRPDDAWELSAGLRYDRQAREALGSIVLSGTTVPVSNQSLKEDHVSPRLALTRHWSNDFMSYASIARGFRGGGFNPPTAPAAVRTYKGDNVWTYEIGSKYASPDRRISLTADIFYNDYKDYIGLNSIAPASTGGFTTVDLNTGDVTSYGAEVEASFQLTNDWSISGGASYQHARLTNSDIYTQVTGRTLSSDRLTFVPDWNFDVNTDYVVHLGDGSVTFAAGVTGKGSRLAATLNETTPTILDPYYLVNASVTYRHGGIEVSAFVDNAFQEKYFESYIEKTTLILAGLTPSDIGIVGDRRRIGVRTRITF</sequence>
<evidence type="ECO:0000256" key="8">
    <source>
        <dbReference type="ARBA" id="ARBA00023077"/>
    </source>
</evidence>
<evidence type="ECO:0000256" key="13">
    <source>
        <dbReference type="SAM" id="MobiDB-lite"/>
    </source>
</evidence>
<evidence type="ECO:0000259" key="15">
    <source>
        <dbReference type="Pfam" id="PF07715"/>
    </source>
</evidence>
<dbReference type="GO" id="GO:0009279">
    <property type="term" value="C:cell outer membrane"/>
    <property type="evidence" value="ECO:0007669"/>
    <property type="project" value="UniProtKB-SubCell"/>
</dbReference>
<dbReference type="InterPro" id="IPR036942">
    <property type="entry name" value="Beta-barrel_TonB_sf"/>
</dbReference>
<keyword evidence="2 11" id="KW-0813">Transport</keyword>
<reference evidence="16 17" key="1">
    <citation type="submission" date="2019-12" db="EMBL/GenBank/DDBJ databases">
        <title>Genomic-based taxomic classification of the family Erythrobacteraceae.</title>
        <authorList>
            <person name="Xu L."/>
        </authorList>
    </citation>
    <scope>NUCLEOTIDE SEQUENCE [LARGE SCALE GENOMIC DNA]</scope>
    <source>
        <strain evidence="16 17">KEMB 9005-328</strain>
    </source>
</reference>
<evidence type="ECO:0000313" key="16">
    <source>
        <dbReference type="EMBL" id="MXP29728.1"/>
    </source>
</evidence>
<feature type="domain" description="TonB-dependent receptor plug" evidence="15">
    <location>
        <begin position="54"/>
        <end position="160"/>
    </location>
</feature>
<dbReference type="EMBL" id="WTYA01000010">
    <property type="protein sequence ID" value="MXP29728.1"/>
    <property type="molecule type" value="Genomic_DNA"/>
</dbReference>
<evidence type="ECO:0000256" key="7">
    <source>
        <dbReference type="ARBA" id="ARBA00023065"/>
    </source>
</evidence>
<dbReference type="InterPro" id="IPR039426">
    <property type="entry name" value="TonB-dep_rcpt-like"/>
</dbReference>
<dbReference type="SUPFAM" id="SSF56935">
    <property type="entry name" value="Porins"/>
    <property type="match status" value="1"/>
</dbReference>
<comment type="caution">
    <text evidence="16">The sequence shown here is derived from an EMBL/GenBank/DDBJ whole genome shotgun (WGS) entry which is preliminary data.</text>
</comment>
<dbReference type="CDD" id="cd01347">
    <property type="entry name" value="ligand_gated_channel"/>
    <property type="match status" value="1"/>
</dbReference>
<evidence type="ECO:0000256" key="5">
    <source>
        <dbReference type="ARBA" id="ARBA00022692"/>
    </source>
</evidence>
<evidence type="ECO:0000256" key="4">
    <source>
        <dbReference type="ARBA" id="ARBA00022496"/>
    </source>
</evidence>
<dbReference type="PROSITE" id="PS52016">
    <property type="entry name" value="TONB_DEPENDENT_REC_3"/>
    <property type="match status" value="1"/>
</dbReference>
<keyword evidence="16" id="KW-0675">Receptor</keyword>
<proteinExistence type="inferred from homology"/>
<evidence type="ECO:0000256" key="6">
    <source>
        <dbReference type="ARBA" id="ARBA00023004"/>
    </source>
</evidence>
<keyword evidence="7" id="KW-0406">Ion transport</keyword>
<name>A0A845AS65_9SPHN</name>
<evidence type="ECO:0000256" key="1">
    <source>
        <dbReference type="ARBA" id="ARBA00004571"/>
    </source>
</evidence>
<feature type="region of interest" description="Disordered" evidence="13">
    <location>
        <begin position="1"/>
        <end position="35"/>
    </location>
</feature>
<evidence type="ECO:0000256" key="9">
    <source>
        <dbReference type="ARBA" id="ARBA00023136"/>
    </source>
</evidence>
<protein>
    <submittedName>
        <fullName evidence="16">TonB-dependent receptor</fullName>
    </submittedName>
</protein>
<accession>A0A845AS65</accession>
<dbReference type="PANTHER" id="PTHR32552:SF81">
    <property type="entry name" value="TONB-DEPENDENT OUTER MEMBRANE RECEPTOR"/>
    <property type="match status" value="1"/>
</dbReference>
<gene>
    <name evidence="16" type="ORF">GRI58_13015</name>
</gene>
<evidence type="ECO:0000313" key="17">
    <source>
        <dbReference type="Proteomes" id="UP000439780"/>
    </source>
</evidence>
<keyword evidence="4" id="KW-0410">Iron transport</keyword>
<evidence type="ECO:0000256" key="12">
    <source>
        <dbReference type="RuleBase" id="RU003357"/>
    </source>
</evidence>
<feature type="compositionally biased region" description="Low complexity" evidence="13">
    <location>
        <begin position="24"/>
        <end position="35"/>
    </location>
</feature>
<keyword evidence="5 11" id="KW-0812">Transmembrane</keyword>
<dbReference type="GO" id="GO:0006826">
    <property type="term" value="P:iron ion transport"/>
    <property type="evidence" value="ECO:0007669"/>
    <property type="project" value="UniProtKB-KW"/>
</dbReference>
<evidence type="ECO:0000256" key="11">
    <source>
        <dbReference type="PROSITE-ProRule" id="PRU01360"/>
    </source>
</evidence>
<evidence type="ECO:0000259" key="14">
    <source>
        <dbReference type="Pfam" id="PF00593"/>
    </source>
</evidence>
<keyword evidence="17" id="KW-1185">Reference proteome</keyword>
<keyword evidence="9 11" id="KW-0472">Membrane</keyword>
<evidence type="ECO:0000256" key="10">
    <source>
        <dbReference type="ARBA" id="ARBA00023237"/>
    </source>
</evidence>
<dbReference type="Proteomes" id="UP000439780">
    <property type="component" value="Unassembled WGS sequence"/>
</dbReference>
<dbReference type="Gene3D" id="2.40.170.20">
    <property type="entry name" value="TonB-dependent receptor, beta-barrel domain"/>
    <property type="match status" value="1"/>
</dbReference>
<evidence type="ECO:0000256" key="2">
    <source>
        <dbReference type="ARBA" id="ARBA00022448"/>
    </source>
</evidence>
<feature type="domain" description="TonB-dependent receptor-like beta-barrel" evidence="14">
    <location>
        <begin position="253"/>
        <end position="673"/>
    </location>
</feature>
<keyword evidence="8 12" id="KW-0798">TonB box</keyword>
<comment type="subcellular location">
    <subcellularLocation>
        <location evidence="1 11">Cell outer membrane</location>
        <topology evidence="1 11">Multi-pass membrane protein</topology>
    </subcellularLocation>
</comment>
<dbReference type="PANTHER" id="PTHR32552">
    <property type="entry name" value="FERRICHROME IRON RECEPTOR-RELATED"/>
    <property type="match status" value="1"/>
</dbReference>
<dbReference type="AlphaFoldDB" id="A0A845AS65"/>
<comment type="similarity">
    <text evidence="11 12">Belongs to the TonB-dependent receptor family.</text>
</comment>
<dbReference type="InterPro" id="IPR012910">
    <property type="entry name" value="Plug_dom"/>
</dbReference>
<evidence type="ECO:0000256" key="3">
    <source>
        <dbReference type="ARBA" id="ARBA00022452"/>
    </source>
</evidence>
<dbReference type="OrthoDB" id="7313036at2"/>
<dbReference type="InterPro" id="IPR000531">
    <property type="entry name" value="Beta-barrel_TonB"/>
</dbReference>
<keyword evidence="6" id="KW-0408">Iron</keyword>
<dbReference type="Pfam" id="PF00593">
    <property type="entry name" value="TonB_dep_Rec_b-barrel"/>
    <property type="match status" value="1"/>
</dbReference>
<keyword evidence="3 11" id="KW-1134">Transmembrane beta strand</keyword>
<keyword evidence="10 11" id="KW-0998">Cell outer membrane</keyword>